<keyword evidence="1" id="KW-0472">Membrane</keyword>
<evidence type="ECO:0000313" key="2">
    <source>
        <dbReference type="EMBL" id="RLE47540.1"/>
    </source>
</evidence>
<protein>
    <submittedName>
        <fullName evidence="2">Uncharacterized protein</fullName>
    </submittedName>
</protein>
<evidence type="ECO:0000313" key="3">
    <source>
        <dbReference type="Proteomes" id="UP000278475"/>
    </source>
</evidence>
<dbReference type="Proteomes" id="UP000278475">
    <property type="component" value="Unassembled WGS sequence"/>
</dbReference>
<evidence type="ECO:0000256" key="1">
    <source>
        <dbReference type="SAM" id="Phobius"/>
    </source>
</evidence>
<name>A0A497EL55_9CREN</name>
<comment type="caution">
    <text evidence="2">The sequence shown here is derived from an EMBL/GenBank/DDBJ whole genome shotgun (WGS) entry which is preliminary data.</text>
</comment>
<sequence length="267" mass="29222">TEQYDNLDQLVMRGLNKVVDAPNGEDNKRFVPLTKVRHLQTASTSPNVLTGALPFASVGMGKSALMWFDMLINSDGEIQDSRMSAVYYISGITYQVDLYGSQVSATYWYNALTGNMFVANYQQGSVTTQTVNLGDLEPTENYYVIGLQTVFSFSDSGVVLYVLGEPIEEPPYIVPPDYQPTNPESETWGTEWTYTAVALAIPFMFMFLPAMILGEKAGVVGLIAGLCLSVTIMYLAGLLPLWAVFLAGLGIVALIFFGRERIIGGSI</sequence>
<dbReference type="AlphaFoldDB" id="A0A497EL55"/>
<dbReference type="EMBL" id="QMQV01000120">
    <property type="protein sequence ID" value="RLE47540.1"/>
    <property type="molecule type" value="Genomic_DNA"/>
</dbReference>
<feature type="transmembrane region" description="Helical" evidence="1">
    <location>
        <begin position="241"/>
        <end position="258"/>
    </location>
</feature>
<proteinExistence type="predicted"/>
<feature type="non-terminal residue" evidence="2">
    <location>
        <position position="1"/>
    </location>
</feature>
<keyword evidence="1" id="KW-0812">Transmembrane</keyword>
<accession>A0A497EL55</accession>
<organism evidence="2 3">
    <name type="scientific">Thermoproteota archaeon</name>
    <dbReference type="NCBI Taxonomy" id="2056631"/>
    <lineage>
        <taxon>Archaea</taxon>
        <taxon>Thermoproteota</taxon>
    </lineage>
</organism>
<feature type="transmembrane region" description="Helical" evidence="1">
    <location>
        <begin position="217"/>
        <end position="235"/>
    </location>
</feature>
<feature type="transmembrane region" description="Helical" evidence="1">
    <location>
        <begin position="192"/>
        <end position="210"/>
    </location>
</feature>
<reference evidence="2 3" key="1">
    <citation type="submission" date="2018-06" db="EMBL/GenBank/DDBJ databases">
        <title>Extensive metabolic versatility and redundancy in microbially diverse, dynamic hydrothermal sediments.</title>
        <authorList>
            <person name="Dombrowski N."/>
            <person name="Teske A."/>
            <person name="Baker B.J."/>
        </authorList>
    </citation>
    <scope>NUCLEOTIDE SEQUENCE [LARGE SCALE GENOMIC DNA]</scope>
    <source>
        <strain evidence="2">B66_G16</strain>
    </source>
</reference>
<gene>
    <name evidence="2" type="ORF">DRJ31_08680</name>
</gene>
<keyword evidence="1" id="KW-1133">Transmembrane helix</keyword>